<keyword evidence="1" id="KW-1133">Transmembrane helix</keyword>
<comment type="caution">
    <text evidence="2">The sequence shown here is derived from an EMBL/GenBank/DDBJ whole genome shotgun (WGS) entry which is preliminary data.</text>
</comment>
<sequence>MSHAHTSARVLLAPVAPAPVDPDPGERVRRALAAADPATEVIVDFDETLWLRNSTEEYLRSLRPRPLAYLILAGLDVLRPWRLIGGASRQHLYRDWLRILVCSILLPWSLLLWRSRAPALAERWRNGDLLKALHDSGRTSFRVATLGTHAIVAPLLRHLAPQADLVASGTLLSGYEIRRLGKCASIARRHGRDLVCGAIVITDSDADADLLGGCATPLLIRWPAAEYRPAFAEAYVPFRYTQQGKRPGENYMLYGVLLEDVVLLWLSFAWIMPAPIAGAAALLALHLSLWCIYEIGYVENDTRAASHEATPQLWGGAGAASARHFRPAWAWTAAAAFAVLGAGLLVTFNAEAVRLPFGDGPVAVLLAGVLGVWAVYLVLTRLVFAIYNRLDVTSRGIFYVVLQLLRTVGYGVLLATNVVGLAALLSLVLARWIKYLVYRDTGRRMAEDQRFLALLFFVVLAGTAASIDLAAFVSLQALAVLAWLAVYAHRRIRGFFARLRIVPL</sequence>
<dbReference type="EMBL" id="NPEU01000206">
    <property type="protein sequence ID" value="RAI36763.1"/>
    <property type="molecule type" value="Genomic_DNA"/>
</dbReference>
<dbReference type="AlphaFoldDB" id="A0A327KGJ2"/>
<feature type="transmembrane region" description="Helical" evidence="1">
    <location>
        <begin position="328"/>
        <end position="350"/>
    </location>
</feature>
<dbReference type="OrthoDB" id="465874at2"/>
<organism evidence="2 3">
    <name type="scientific">Rhodoplanes elegans</name>
    <dbReference type="NCBI Taxonomy" id="29408"/>
    <lineage>
        <taxon>Bacteria</taxon>
        <taxon>Pseudomonadati</taxon>
        <taxon>Pseudomonadota</taxon>
        <taxon>Alphaproteobacteria</taxon>
        <taxon>Hyphomicrobiales</taxon>
        <taxon>Nitrobacteraceae</taxon>
        <taxon>Rhodoplanes</taxon>
    </lineage>
</organism>
<feature type="transmembrane region" description="Helical" evidence="1">
    <location>
        <begin position="450"/>
        <end position="467"/>
    </location>
</feature>
<keyword evidence="1" id="KW-0812">Transmembrane</keyword>
<name>A0A327KGJ2_9BRAD</name>
<feature type="transmembrane region" description="Helical" evidence="1">
    <location>
        <begin position="419"/>
        <end position="438"/>
    </location>
</feature>
<gene>
    <name evidence="2" type="ORF">CH338_17110</name>
</gene>
<feature type="transmembrane region" description="Helical" evidence="1">
    <location>
        <begin position="362"/>
        <end position="384"/>
    </location>
</feature>
<evidence type="ECO:0000313" key="2">
    <source>
        <dbReference type="EMBL" id="RAI36763.1"/>
    </source>
</evidence>
<proteinExistence type="predicted"/>
<dbReference type="RefSeq" id="WP_111358347.1">
    <property type="nucleotide sequence ID" value="NZ_NHSK01000033.1"/>
</dbReference>
<protein>
    <recommendedName>
        <fullName evidence="4">Haloacid dehalogenase-like hydrolase</fullName>
    </recommendedName>
</protein>
<evidence type="ECO:0008006" key="4">
    <source>
        <dbReference type="Google" id="ProtNLM"/>
    </source>
</evidence>
<dbReference type="Proteomes" id="UP000248863">
    <property type="component" value="Unassembled WGS sequence"/>
</dbReference>
<keyword evidence="1" id="KW-0472">Membrane</keyword>
<keyword evidence="3" id="KW-1185">Reference proteome</keyword>
<evidence type="ECO:0000256" key="1">
    <source>
        <dbReference type="SAM" id="Phobius"/>
    </source>
</evidence>
<evidence type="ECO:0000313" key="3">
    <source>
        <dbReference type="Proteomes" id="UP000248863"/>
    </source>
</evidence>
<accession>A0A327KGJ2</accession>
<reference evidence="2 3" key="1">
    <citation type="submission" date="2017-07" db="EMBL/GenBank/DDBJ databases">
        <title>Draft Genome Sequences of Select Purple Nonsulfur Bacteria.</title>
        <authorList>
            <person name="Lasarre B."/>
            <person name="Mckinlay J.B."/>
        </authorList>
    </citation>
    <scope>NUCLEOTIDE SEQUENCE [LARGE SCALE GENOMIC DNA]</scope>
    <source>
        <strain evidence="2 3">DSM 11907</strain>
    </source>
</reference>